<dbReference type="AlphaFoldDB" id="A0A5K7X536"/>
<reference evidence="2" key="1">
    <citation type="submission" date="2019-10" db="EMBL/GenBank/DDBJ databases">
        <title>Lacipirellula parvula gen. nov., sp. nov., representing a lineage of planctomycetes widespread in freshwater anoxic habitats, and description of the family Lacipirellulaceae.</title>
        <authorList>
            <person name="Dedysh S.N."/>
            <person name="Kulichevskaya I.S."/>
            <person name="Beletsky A.V."/>
            <person name="Rakitin A.L."/>
            <person name="Mardanov A.V."/>
            <person name="Ivanova A.A."/>
            <person name="Saltykova V.X."/>
            <person name="Rijpstra W.I.C."/>
            <person name="Sinninghe Damste J.S."/>
            <person name="Ravin N.V."/>
        </authorList>
    </citation>
    <scope>NUCLEOTIDE SEQUENCE [LARGE SCALE GENOMIC DNA]</scope>
    <source>
        <strain evidence="2">PX69</strain>
    </source>
</reference>
<name>A0A5K7X536_9BACT</name>
<proteinExistence type="predicted"/>
<accession>A0A5K7X536</accession>
<dbReference type="EMBL" id="AP021861">
    <property type="protein sequence ID" value="BBO31658.1"/>
    <property type="molecule type" value="Genomic_DNA"/>
</dbReference>
<organism evidence="1 2">
    <name type="scientific">Lacipirellula parvula</name>
    <dbReference type="NCBI Taxonomy" id="2650471"/>
    <lineage>
        <taxon>Bacteria</taxon>
        <taxon>Pseudomonadati</taxon>
        <taxon>Planctomycetota</taxon>
        <taxon>Planctomycetia</taxon>
        <taxon>Pirellulales</taxon>
        <taxon>Lacipirellulaceae</taxon>
        <taxon>Lacipirellula</taxon>
    </lineage>
</organism>
<evidence type="ECO:0000313" key="1">
    <source>
        <dbReference type="EMBL" id="BBO31658.1"/>
    </source>
</evidence>
<sequence>MQPQQELLSQSTLPAFQQLTTDNRAVATVPTVAGGTVGPLFASGTGGSTVENGATVESF</sequence>
<protein>
    <submittedName>
        <fullName evidence="1">Uncharacterized protein</fullName>
    </submittedName>
</protein>
<evidence type="ECO:0000313" key="2">
    <source>
        <dbReference type="Proteomes" id="UP000326837"/>
    </source>
</evidence>
<gene>
    <name evidence="1" type="ORF">PLANPX_1270</name>
</gene>
<keyword evidence="2" id="KW-1185">Reference proteome</keyword>
<dbReference type="KEGG" id="lpav:PLANPX_1270"/>
<dbReference type="Proteomes" id="UP000326837">
    <property type="component" value="Chromosome"/>
</dbReference>